<evidence type="ECO:0000256" key="1">
    <source>
        <dbReference type="ARBA" id="ARBA00001947"/>
    </source>
</evidence>
<dbReference type="PROSITE" id="PS00059">
    <property type="entry name" value="ADH_ZINC"/>
    <property type="match status" value="1"/>
</dbReference>
<comment type="similarity">
    <text evidence="2">Belongs to the zinc-containing alcohol dehydrogenase family.</text>
</comment>
<gene>
    <name evidence="7" type="ORF">SSEG_03133</name>
</gene>
<evidence type="ECO:0000313" key="7">
    <source>
        <dbReference type="EMBL" id="EDY56553.1"/>
    </source>
</evidence>
<evidence type="ECO:0000256" key="2">
    <source>
        <dbReference type="ARBA" id="ARBA00008072"/>
    </source>
</evidence>
<dbReference type="HOGENOM" id="CLU_1969369_0_0_11"/>
<name>B5HUP8_STRX2</name>
<dbReference type="EMBL" id="CM000951">
    <property type="protein sequence ID" value="EDY56553.1"/>
    <property type="molecule type" value="Genomic_DNA"/>
</dbReference>
<dbReference type="SUPFAM" id="SSF50129">
    <property type="entry name" value="GroES-like"/>
    <property type="match status" value="1"/>
</dbReference>
<proteinExistence type="inferred from homology"/>
<evidence type="ECO:0000313" key="8">
    <source>
        <dbReference type="Proteomes" id="UP000002785"/>
    </source>
</evidence>
<protein>
    <submittedName>
        <fullName evidence="7">Dehydrogenase</fullName>
    </submittedName>
</protein>
<dbReference type="GO" id="GO:0008270">
    <property type="term" value="F:zinc ion binding"/>
    <property type="evidence" value="ECO:0007669"/>
    <property type="project" value="InterPro"/>
</dbReference>
<dbReference type="Proteomes" id="UP000002785">
    <property type="component" value="Chromosome"/>
</dbReference>
<keyword evidence="3" id="KW-0479">Metal-binding</keyword>
<dbReference type="AlphaFoldDB" id="B5HUP8"/>
<sequence length="127" mass="13205">MTLAARYLCARTLDTAPAHSAPPGPGEVELAPAYVGICGTDLHIFHGDMDARVSAPAVLGHEMAGRVVRCGPDVTDWRPGDAVTVMPLRWDDTCPACQGGSTSASTWISSASTLPARCSSAGRYPPP</sequence>
<dbReference type="eggNOG" id="COG1063">
    <property type="taxonomic scope" value="Bacteria"/>
</dbReference>
<keyword evidence="5" id="KW-0560">Oxidoreductase</keyword>
<dbReference type="PANTHER" id="PTHR43161">
    <property type="entry name" value="SORBITOL DEHYDROGENASE"/>
    <property type="match status" value="1"/>
</dbReference>
<feature type="domain" description="Alcohol dehydrogenase-like N-terminal" evidence="6">
    <location>
        <begin position="24"/>
        <end position="105"/>
    </location>
</feature>
<dbReference type="Gene3D" id="3.90.180.10">
    <property type="entry name" value="Medium-chain alcohol dehydrogenases, catalytic domain"/>
    <property type="match status" value="1"/>
</dbReference>
<dbReference type="Pfam" id="PF08240">
    <property type="entry name" value="ADH_N"/>
    <property type="match status" value="1"/>
</dbReference>
<dbReference type="InterPro" id="IPR002328">
    <property type="entry name" value="ADH_Zn_CS"/>
</dbReference>
<evidence type="ECO:0000259" key="6">
    <source>
        <dbReference type="Pfam" id="PF08240"/>
    </source>
</evidence>
<comment type="cofactor">
    <cofactor evidence="1">
        <name>Zn(2+)</name>
        <dbReference type="ChEBI" id="CHEBI:29105"/>
    </cofactor>
</comment>
<dbReference type="InterPro" id="IPR011032">
    <property type="entry name" value="GroES-like_sf"/>
</dbReference>
<keyword evidence="8" id="KW-1185">Reference proteome</keyword>
<keyword evidence="4" id="KW-0862">Zinc</keyword>
<organism evidence="7 8">
    <name type="scientific">Streptomyces sviceus (strain ATCC 29083 / DSM 924 / JCM 4929 / NBRC 13980 / NCIMB 11184 / NRRL 5439 / UC 5370)</name>
    <dbReference type="NCBI Taxonomy" id="463191"/>
    <lineage>
        <taxon>Bacteria</taxon>
        <taxon>Bacillati</taxon>
        <taxon>Actinomycetota</taxon>
        <taxon>Actinomycetes</taxon>
        <taxon>Kitasatosporales</taxon>
        <taxon>Streptomycetaceae</taxon>
        <taxon>Streptomyces</taxon>
    </lineage>
</organism>
<evidence type="ECO:0000256" key="5">
    <source>
        <dbReference type="ARBA" id="ARBA00023002"/>
    </source>
</evidence>
<evidence type="ECO:0000256" key="3">
    <source>
        <dbReference type="ARBA" id="ARBA00022723"/>
    </source>
</evidence>
<dbReference type="InterPro" id="IPR013154">
    <property type="entry name" value="ADH-like_N"/>
</dbReference>
<evidence type="ECO:0000256" key="4">
    <source>
        <dbReference type="ARBA" id="ARBA00022833"/>
    </source>
</evidence>
<dbReference type="GO" id="GO:0016491">
    <property type="term" value="F:oxidoreductase activity"/>
    <property type="evidence" value="ECO:0007669"/>
    <property type="project" value="UniProtKB-KW"/>
</dbReference>
<reference evidence="7" key="1">
    <citation type="submission" date="2009-10" db="EMBL/GenBank/DDBJ databases">
        <title>The genome sequence of Streptomyces sviceus strain ATCC 29083.</title>
        <authorList>
            <consortium name="The Broad Institute Genome Sequencing Platform"/>
            <consortium name="Broad Institute Microbial Sequencing Center"/>
            <person name="Fischbach M."/>
            <person name="Godfrey P."/>
            <person name="Ward D."/>
            <person name="Young S."/>
            <person name="Zeng Q."/>
            <person name="Koehrsen M."/>
            <person name="Alvarado L."/>
            <person name="Berlin A.M."/>
            <person name="Bochicchio J."/>
            <person name="Borenstein D."/>
            <person name="Chapman S.B."/>
            <person name="Chen Z."/>
            <person name="Engels R."/>
            <person name="Freedman E."/>
            <person name="Gellesch M."/>
            <person name="Goldberg J."/>
            <person name="Griggs A."/>
            <person name="Gujja S."/>
            <person name="Heilman E.R."/>
            <person name="Heiman D.I."/>
            <person name="Hepburn T.A."/>
            <person name="Howarth C."/>
            <person name="Jen D."/>
            <person name="Larson L."/>
            <person name="Lewis B."/>
            <person name="Mehta T."/>
            <person name="Park D."/>
            <person name="Pearson M."/>
            <person name="Richards J."/>
            <person name="Roberts A."/>
            <person name="Saif S."/>
            <person name="Shea T.D."/>
            <person name="Shenoy N."/>
            <person name="Sisk P."/>
            <person name="Stolte C."/>
            <person name="Sykes S.N."/>
            <person name="Thomson T."/>
            <person name="Walk T."/>
            <person name="White J."/>
            <person name="Yandava C."/>
            <person name="Straight P."/>
            <person name="Clardy J."/>
            <person name="Hung D."/>
            <person name="Kolter R."/>
            <person name="Mekalanos J."/>
            <person name="Walker S."/>
            <person name="Walsh C.T."/>
            <person name="Wieland-Brown L.C."/>
            <person name="Haas B."/>
            <person name="Nusbaum C."/>
            <person name="Birren B."/>
        </authorList>
    </citation>
    <scope>NUCLEOTIDE SEQUENCE [LARGE SCALE GENOMIC DNA]</scope>
    <source>
        <strain evidence="7">ATCC 29083</strain>
    </source>
</reference>
<accession>B5HUP8</accession>